<dbReference type="EMBL" id="CATNWA010017175">
    <property type="protein sequence ID" value="CAI9598576.1"/>
    <property type="molecule type" value="Genomic_DNA"/>
</dbReference>
<gene>
    <name evidence="1" type="ORF">SPARVUS_LOCUS12410184</name>
</gene>
<protein>
    <submittedName>
        <fullName evidence="1">Uncharacterized protein</fullName>
    </submittedName>
</protein>
<reference evidence="1" key="1">
    <citation type="submission" date="2023-05" db="EMBL/GenBank/DDBJ databases">
        <authorList>
            <person name="Stuckert A."/>
        </authorList>
    </citation>
    <scope>NUCLEOTIDE SEQUENCE</scope>
</reference>
<keyword evidence="2" id="KW-1185">Reference proteome</keyword>
<organism evidence="1 2">
    <name type="scientific">Staurois parvus</name>
    <dbReference type="NCBI Taxonomy" id="386267"/>
    <lineage>
        <taxon>Eukaryota</taxon>
        <taxon>Metazoa</taxon>
        <taxon>Chordata</taxon>
        <taxon>Craniata</taxon>
        <taxon>Vertebrata</taxon>
        <taxon>Euteleostomi</taxon>
        <taxon>Amphibia</taxon>
        <taxon>Batrachia</taxon>
        <taxon>Anura</taxon>
        <taxon>Neobatrachia</taxon>
        <taxon>Ranoidea</taxon>
        <taxon>Ranidae</taxon>
        <taxon>Staurois</taxon>
    </lineage>
</organism>
<feature type="non-terminal residue" evidence="1">
    <location>
        <position position="1"/>
    </location>
</feature>
<accession>A0ABN9FSW6</accession>
<name>A0ABN9FSW6_9NEOB</name>
<proteinExistence type="predicted"/>
<evidence type="ECO:0000313" key="1">
    <source>
        <dbReference type="EMBL" id="CAI9598576.1"/>
    </source>
</evidence>
<dbReference type="Proteomes" id="UP001162483">
    <property type="component" value="Unassembled WGS sequence"/>
</dbReference>
<comment type="caution">
    <text evidence="1">The sequence shown here is derived from an EMBL/GenBank/DDBJ whole genome shotgun (WGS) entry which is preliminary data.</text>
</comment>
<sequence>LITSGFFIFCKTNQKLKILKKKFFLSFSYKIL</sequence>
<evidence type="ECO:0000313" key="2">
    <source>
        <dbReference type="Proteomes" id="UP001162483"/>
    </source>
</evidence>